<dbReference type="InterPro" id="IPR013783">
    <property type="entry name" value="Ig-like_fold"/>
</dbReference>
<feature type="transmembrane region" description="Helical" evidence="2">
    <location>
        <begin position="216"/>
        <end position="241"/>
    </location>
</feature>
<reference evidence="4" key="2">
    <citation type="submission" date="2020-08" db="EMBL/GenBank/DDBJ databases">
        <authorList>
            <person name="Shumante A."/>
            <person name="Zimin A.V."/>
            <person name="Puiu D."/>
            <person name="Salzberg S.L."/>
        </authorList>
    </citation>
    <scope>NUCLEOTIDE SEQUENCE</scope>
    <source>
        <strain evidence="4">WC2-LM</strain>
        <tissue evidence="4">Liver</tissue>
    </source>
</reference>
<dbReference type="InterPro" id="IPR036179">
    <property type="entry name" value="Ig-like_dom_sf"/>
</dbReference>
<dbReference type="EMBL" id="WJEC01003644">
    <property type="protein sequence ID" value="KAF7474799.1"/>
    <property type="molecule type" value="Genomic_DNA"/>
</dbReference>
<keyword evidence="6" id="KW-1185">Reference proteome</keyword>
<dbReference type="PANTHER" id="PTHR15264:SF2">
    <property type="entry name" value="PROGRAMMED CELL DEATH PROTEIN 1"/>
    <property type="match status" value="1"/>
</dbReference>
<name>A0A5E4CH83_MARMO</name>
<feature type="region of interest" description="Disordered" evidence="1">
    <location>
        <begin position="304"/>
        <end position="334"/>
    </location>
</feature>
<evidence type="ECO:0000256" key="2">
    <source>
        <dbReference type="SAM" id="Phobius"/>
    </source>
</evidence>
<gene>
    <name evidence="4" type="ORF">GHT09_014387</name>
    <name evidence="5" type="ORF">MONAX_5E013036</name>
</gene>
<dbReference type="SUPFAM" id="SSF48726">
    <property type="entry name" value="Immunoglobulin"/>
    <property type="match status" value="1"/>
</dbReference>
<dbReference type="GO" id="GO:0050777">
    <property type="term" value="P:negative regulation of immune response"/>
    <property type="evidence" value="ECO:0007669"/>
    <property type="project" value="InterPro"/>
</dbReference>
<dbReference type="Pfam" id="PF07686">
    <property type="entry name" value="V-set"/>
    <property type="match status" value="1"/>
</dbReference>
<evidence type="ECO:0000259" key="3">
    <source>
        <dbReference type="PROSITE" id="PS50835"/>
    </source>
</evidence>
<keyword evidence="2" id="KW-0472">Membrane</keyword>
<proteinExistence type="predicted"/>
<evidence type="ECO:0000313" key="4">
    <source>
        <dbReference type="EMBL" id="KAF7474799.1"/>
    </source>
</evidence>
<dbReference type="EMBL" id="CABDUW010001407">
    <property type="protein sequence ID" value="VTJ81254.1"/>
    <property type="molecule type" value="Genomic_DNA"/>
</dbReference>
<dbReference type="InterPro" id="IPR042379">
    <property type="entry name" value="PDCD1"/>
</dbReference>
<evidence type="ECO:0000313" key="5">
    <source>
        <dbReference type="EMBL" id="VTJ81254.1"/>
    </source>
</evidence>
<reference evidence="5 6" key="1">
    <citation type="submission" date="2019-04" db="EMBL/GenBank/DDBJ databases">
        <authorList>
            <person name="Alioto T."/>
            <person name="Alioto T."/>
        </authorList>
    </citation>
    <scope>NUCLEOTIDE SEQUENCE [LARGE SCALE GENOMIC DNA]</scope>
</reference>
<dbReference type="InterPro" id="IPR013106">
    <property type="entry name" value="Ig_V-set"/>
</dbReference>
<dbReference type="Proteomes" id="UP000335636">
    <property type="component" value="Unassembled WGS sequence"/>
</dbReference>
<dbReference type="SMART" id="SM00409">
    <property type="entry name" value="IG"/>
    <property type="match status" value="1"/>
</dbReference>
<dbReference type="PROSITE" id="PS50835">
    <property type="entry name" value="IG_LIKE"/>
    <property type="match status" value="1"/>
</dbReference>
<keyword evidence="2" id="KW-1133">Transmembrane helix</keyword>
<feature type="compositionally biased region" description="Polar residues" evidence="1">
    <location>
        <begin position="71"/>
        <end position="80"/>
    </location>
</feature>
<feature type="domain" description="Ig-like" evidence="3">
    <location>
        <begin position="76"/>
        <end position="185"/>
    </location>
</feature>
<feature type="region of interest" description="Disordered" evidence="1">
    <location>
        <begin position="1"/>
        <end position="80"/>
    </location>
</feature>
<dbReference type="InterPro" id="IPR003599">
    <property type="entry name" value="Ig_sub"/>
</dbReference>
<dbReference type="PANTHER" id="PTHR15264">
    <property type="entry name" value="PROGRAMMED CELL DEATH PROTEIN 1"/>
    <property type="match status" value="1"/>
</dbReference>
<accession>A0A5E4CH83</accession>
<feature type="compositionally biased region" description="Basic and acidic residues" evidence="1">
    <location>
        <begin position="324"/>
        <end position="334"/>
    </location>
</feature>
<dbReference type="SMART" id="SM00406">
    <property type="entry name" value="IGv"/>
    <property type="match status" value="1"/>
</dbReference>
<organism evidence="5 6">
    <name type="scientific">Marmota monax</name>
    <name type="common">Woodchuck</name>
    <dbReference type="NCBI Taxonomy" id="9995"/>
    <lineage>
        <taxon>Eukaryota</taxon>
        <taxon>Metazoa</taxon>
        <taxon>Chordata</taxon>
        <taxon>Craniata</taxon>
        <taxon>Vertebrata</taxon>
        <taxon>Euteleostomi</taxon>
        <taxon>Mammalia</taxon>
        <taxon>Eutheria</taxon>
        <taxon>Euarchontoglires</taxon>
        <taxon>Glires</taxon>
        <taxon>Rodentia</taxon>
        <taxon>Sciuromorpha</taxon>
        <taxon>Sciuridae</taxon>
        <taxon>Xerinae</taxon>
        <taxon>Marmotini</taxon>
        <taxon>Marmota</taxon>
    </lineage>
</organism>
<dbReference type="AlphaFoldDB" id="A0A5E4CH83"/>
<dbReference type="Gene3D" id="2.60.40.10">
    <property type="entry name" value="Immunoglobulins"/>
    <property type="match status" value="1"/>
</dbReference>
<dbReference type="InterPro" id="IPR007110">
    <property type="entry name" value="Ig-like_dom"/>
</dbReference>
<dbReference type="GO" id="GO:0070234">
    <property type="term" value="P:positive regulation of T cell apoptotic process"/>
    <property type="evidence" value="ECO:0007669"/>
    <property type="project" value="TreeGrafter"/>
</dbReference>
<dbReference type="GO" id="GO:0009897">
    <property type="term" value="C:external side of plasma membrane"/>
    <property type="evidence" value="ECO:0007669"/>
    <property type="project" value="TreeGrafter"/>
</dbReference>
<sequence>MPDGLWARAQIRTKPAKEPRSSRAGVSMRGPSPSAQHPCDPIQGQARPPESQCSALSGGLATWSPGKEGQESSNRPSSLFSCSPTQLTVQEGANATFTCSFSNWSEHLVLNWYRLSPSKQNIKLASFRSGLSEPGRDPRFRVTQLPSRLDFHMSVISAQRSDSGLYLCGAISLSSKVQIQETTAAELRVTDRVLESPTLEPLPAHPRPSPRPAGQLPGLVVGVTSVLVGVPVLLLLAWVLATTCSTALPDAGGARSKEQPLEEASEVPVSTLDYGELDFQWRERTPTPEPPASCIHTEYATIVFPSSPGRRGSADSAQGPQPLRPEDGHCSWPL</sequence>
<dbReference type="Proteomes" id="UP000662637">
    <property type="component" value="Unassembled WGS sequence"/>
</dbReference>
<protein>
    <submittedName>
        <fullName evidence="4">Programmed cell death protein 1</fullName>
    </submittedName>
</protein>
<keyword evidence="2" id="KW-0812">Transmembrane</keyword>
<evidence type="ECO:0000256" key="1">
    <source>
        <dbReference type="SAM" id="MobiDB-lite"/>
    </source>
</evidence>
<evidence type="ECO:0000313" key="6">
    <source>
        <dbReference type="Proteomes" id="UP000335636"/>
    </source>
</evidence>